<protein>
    <submittedName>
        <fullName evidence="1">Uncharacterized protein</fullName>
    </submittedName>
</protein>
<reference evidence="1 2" key="1">
    <citation type="journal article" date="2015" name="Sci. Rep.">
        <title>The power of single molecule real-time sequencing technology in the de novo assembly of a eukaryotic genome.</title>
        <authorList>
            <person name="Sakai H."/>
            <person name="Naito K."/>
            <person name="Ogiso-Tanaka E."/>
            <person name="Takahashi Y."/>
            <person name="Iseki K."/>
            <person name="Muto C."/>
            <person name="Satou K."/>
            <person name="Teruya K."/>
            <person name="Shiroma A."/>
            <person name="Shimoji M."/>
            <person name="Hirano T."/>
            <person name="Itoh T."/>
            <person name="Kaga A."/>
            <person name="Tomooka N."/>
        </authorList>
    </citation>
    <scope>NUCLEOTIDE SEQUENCE [LARGE SCALE GENOMIC DNA]</scope>
    <source>
        <strain evidence="2">cv. Shumari</strain>
    </source>
</reference>
<evidence type="ECO:0000313" key="1">
    <source>
        <dbReference type="EMBL" id="BAT76647.1"/>
    </source>
</evidence>
<organism evidence="1 2">
    <name type="scientific">Vigna angularis var. angularis</name>
    <dbReference type="NCBI Taxonomy" id="157739"/>
    <lineage>
        <taxon>Eukaryota</taxon>
        <taxon>Viridiplantae</taxon>
        <taxon>Streptophyta</taxon>
        <taxon>Embryophyta</taxon>
        <taxon>Tracheophyta</taxon>
        <taxon>Spermatophyta</taxon>
        <taxon>Magnoliopsida</taxon>
        <taxon>eudicotyledons</taxon>
        <taxon>Gunneridae</taxon>
        <taxon>Pentapetalae</taxon>
        <taxon>rosids</taxon>
        <taxon>fabids</taxon>
        <taxon>Fabales</taxon>
        <taxon>Fabaceae</taxon>
        <taxon>Papilionoideae</taxon>
        <taxon>50 kb inversion clade</taxon>
        <taxon>NPAAA clade</taxon>
        <taxon>indigoferoid/millettioid clade</taxon>
        <taxon>Phaseoleae</taxon>
        <taxon>Vigna</taxon>
    </lineage>
</organism>
<proteinExistence type="predicted"/>
<dbReference type="Proteomes" id="UP000291084">
    <property type="component" value="Chromosome 1"/>
</dbReference>
<evidence type="ECO:0000313" key="2">
    <source>
        <dbReference type="Proteomes" id="UP000291084"/>
    </source>
</evidence>
<sequence>KEEESYVPVQKTCMVMAAKKSSIGCTHWQGEWRCIMMINGALGTIQQAAHGAAKTNNTRPWKKIGSSWFP</sequence>
<accession>A0A0S3R7V6</accession>
<keyword evidence="2" id="KW-1185">Reference proteome</keyword>
<name>A0A0S3R7V6_PHAAN</name>
<dbReference type="AlphaFoldDB" id="A0A0S3R7V6"/>
<gene>
    <name evidence="1" type="primary">Vigan.01G468400</name>
    <name evidence="1" type="ORF">VIGAN_01468400</name>
</gene>
<feature type="non-terminal residue" evidence="1">
    <location>
        <position position="1"/>
    </location>
</feature>
<dbReference type="EMBL" id="AP015034">
    <property type="protein sequence ID" value="BAT76647.1"/>
    <property type="molecule type" value="Genomic_DNA"/>
</dbReference>